<evidence type="ECO:0000313" key="1">
    <source>
        <dbReference type="EMBL" id="TFK20188.1"/>
    </source>
</evidence>
<accession>A0A5C3KW91</accession>
<reference evidence="1 2" key="1">
    <citation type="journal article" date="2019" name="Nat. Ecol. Evol.">
        <title>Megaphylogeny resolves global patterns of mushroom evolution.</title>
        <authorList>
            <person name="Varga T."/>
            <person name="Krizsan K."/>
            <person name="Foldi C."/>
            <person name="Dima B."/>
            <person name="Sanchez-Garcia M."/>
            <person name="Sanchez-Ramirez S."/>
            <person name="Szollosi G.J."/>
            <person name="Szarkandi J.G."/>
            <person name="Papp V."/>
            <person name="Albert L."/>
            <person name="Andreopoulos W."/>
            <person name="Angelini C."/>
            <person name="Antonin V."/>
            <person name="Barry K.W."/>
            <person name="Bougher N.L."/>
            <person name="Buchanan P."/>
            <person name="Buyck B."/>
            <person name="Bense V."/>
            <person name="Catcheside P."/>
            <person name="Chovatia M."/>
            <person name="Cooper J."/>
            <person name="Damon W."/>
            <person name="Desjardin D."/>
            <person name="Finy P."/>
            <person name="Geml J."/>
            <person name="Haridas S."/>
            <person name="Hughes K."/>
            <person name="Justo A."/>
            <person name="Karasinski D."/>
            <person name="Kautmanova I."/>
            <person name="Kiss B."/>
            <person name="Kocsube S."/>
            <person name="Kotiranta H."/>
            <person name="LaButti K.M."/>
            <person name="Lechner B.E."/>
            <person name="Liimatainen K."/>
            <person name="Lipzen A."/>
            <person name="Lukacs Z."/>
            <person name="Mihaltcheva S."/>
            <person name="Morgado L.N."/>
            <person name="Niskanen T."/>
            <person name="Noordeloos M.E."/>
            <person name="Ohm R.A."/>
            <person name="Ortiz-Santana B."/>
            <person name="Ovrebo C."/>
            <person name="Racz N."/>
            <person name="Riley R."/>
            <person name="Savchenko A."/>
            <person name="Shiryaev A."/>
            <person name="Soop K."/>
            <person name="Spirin V."/>
            <person name="Szebenyi C."/>
            <person name="Tomsovsky M."/>
            <person name="Tulloss R.E."/>
            <person name="Uehling J."/>
            <person name="Grigoriev I.V."/>
            <person name="Vagvolgyi C."/>
            <person name="Papp T."/>
            <person name="Martin F.M."/>
            <person name="Miettinen O."/>
            <person name="Hibbett D.S."/>
            <person name="Nagy L.G."/>
        </authorList>
    </citation>
    <scope>NUCLEOTIDE SEQUENCE [LARGE SCALE GENOMIC DNA]</scope>
    <source>
        <strain evidence="1 2">CBS 121175</strain>
    </source>
</reference>
<dbReference type="EMBL" id="ML210309">
    <property type="protein sequence ID" value="TFK20188.1"/>
    <property type="molecule type" value="Genomic_DNA"/>
</dbReference>
<protein>
    <submittedName>
        <fullName evidence="1">Uncharacterized protein</fullName>
    </submittedName>
</protein>
<dbReference type="Proteomes" id="UP000307440">
    <property type="component" value="Unassembled WGS sequence"/>
</dbReference>
<organism evidence="1 2">
    <name type="scientific">Coprinopsis marcescibilis</name>
    <name type="common">Agaric fungus</name>
    <name type="synonym">Psathyrella marcescibilis</name>
    <dbReference type="NCBI Taxonomy" id="230819"/>
    <lineage>
        <taxon>Eukaryota</taxon>
        <taxon>Fungi</taxon>
        <taxon>Dikarya</taxon>
        <taxon>Basidiomycota</taxon>
        <taxon>Agaricomycotina</taxon>
        <taxon>Agaricomycetes</taxon>
        <taxon>Agaricomycetidae</taxon>
        <taxon>Agaricales</taxon>
        <taxon>Agaricineae</taxon>
        <taxon>Psathyrellaceae</taxon>
        <taxon>Coprinopsis</taxon>
    </lineage>
</organism>
<dbReference type="OrthoDB" id="3063263at2759"/>
<keyword evidence="2" id="KW-1185">Reference proteome</keyword>
<proteinExistence type="predicted"/>
<name>A0A5C3KW91_COPMA</name>
<dbReference type="AlphaFoldDB" id="A0A5C3KW91"/>
<gene>
    <name evidence="1" type="ORF">FA15DRAFT_600160</name>
</gene>
<sequence length="156" mass="18216">MISSSADIDIDIYDEFIPTPAPWQLKPPLVMNYEVDKGPISYLRAFAIPVHISEMEAFVHRLFTKKRLNRMSMPTKMCYFTEMAMDYLPNNIYRLCRVCIPMPDSTLWEPWAIIFATNFHMCDMGLAENKDLIKEVQSIVRIKTNLAWYLMIGNDP</sequence>
<evidence type="ECO:0000313" key="2">
    <source>
        <dbReference type="Proteomes" id="UP000307440"/>
    </source>
</evidence>